<protein>
    <submittedName>
        <fullName evidence="1">Uncharacterized protein</fullName>
    </submittedName>
</protein>
<keyword evidence="2" id="KW-1185">Reference proteome</keyword>
<evidence type="ECO:0000313" key="2">
    <source>
        <dbReference type="Proteomes" id="UP000198403"/>
    </source>
</evidence>
<reference evidence="1 2" key="1">
    <citation type="submission" date="2017-06" db="EMBL/GenBank/DDBJ databases">
        <authorList>
            <person name="Kim H.J."/>
            <person name="Triplett B.A."/>
        </authorList>
    </citation>
    <scope>NUCLEOTIDE SEQUENCE [LARGE SCALE GENOMIC DNA]</scope>
    <source>
        <strain evidence="1 2">DSM 44272</strain>
    </source>
</reference>
<proteinExistence type="predicted"/>
<gene>
    <name evidence="1" type="ORF">SAMN06272737_12246</name>
</gene>
<name>A0A238YUH8_9ACTN</name>
<dbReference type="Proteomes" id="UP000198403">
    <property type="component" value="Unassembled WGS sequence"/>
</dbReference>
<dbReference type="RefSeq" id="WP_089337960.1">
    <property type="nucleotide sequence ID" value="NZ_FZNO01000022.1"/>
</dbReference>
<dbReference type="EMBL" id="FZNO01000022">
    <property type="protein sequence ID" value="SNR74294.1"/>
    <property type="molecule type" value="Genomic_DNA"/>
</dbReference>
<sequence length="189" mass="20049">MRWQQLFEDLQSQFEAEQAAGERAESASRTRTEMGAVHLGQRLGGALGFSLTLGVRGAGPVAGVLVDQGPDWLLLEDGQGREQLVALAAVGTVAGLGRRTTVPEPVDGVRARLDLRRALRGLARDRRVVQVVLDDGGTLTGTLDRVGADFVELAVHPADEFRRNEAVQGVQAVVIRAVAVVRTGLPGLG</sequence>
<dbReference type="OrthoDB" id="3827359at2"/>
<accession>A0A238YUH8</accession>
<dbReference type="AlphaFoldDB" id="A0A238YUH8"/>
<organism evidence="1 2">
    <name type="scientific">Blastococcus mobilis</name>
    <dbReference type="NCBI Taxonomy" id="1938746"/>
    <lineage>
        <taxon>Bacteria</taxon>
        <taxon>Bacillati</taxon>
        <taxon>Actinomycetota</taxon>
        <taxon>Actinomycetes</taxon>
        <taxon>Geodermatophilales</taxon>
        <taxon>Geodermatophilaceae</taxon>
        <taxon>Blastococcus</taxon>
    </lineage>
</organism>
<evidence type="ECO:0000313" key="1">
    <source>
        <dbReference type="EMBL" id="SNR74294.1"/>
    </source>
</evidence>